<dbReference type="Gene3D" id="3.30.70.100">
    <property type="match status" value="1"/>
</dbReference>
<dbReference type="PRINTS" id="PR00119">
    <property type="entry name" value="CATATPASE"/>
</dbReference>
<keyword evidence="10 11" id="KW-0472">Membrane</keyword>
<evidence type="ECO:0000256" key="11">
    <source>
        <dbReference type="RuleBase" id="RU362081"/>
    </source>
</evidence>
<dbReference type="GO" id="GO:0005524">
    <property type="term" value="F:ATP binding"/>
    <property type="evidence" value="ECO:0007669"/>
    <property type="project" value="UniProtKB-UniRule"/>
</dbReference>
<dbReference type="Proteomes" id="UP000177310">
    <property type="component" value="Unassembled WGS sequence"/>
</dbReference>
<evidence type="ECO:0000256" key="2">
    <source>
        <dbReference type="ARBA" id="ARBA00006024"/>
    </source>
</evidence>
<dbReference type="InterPro" id="IPR023214">
    <property type="entry name" value="HAD_sf"/>
</dbReference>
<dbReference type="SUPFAM" id="SSF81665">
    <property type="entry name" value="Calcium ATPase, transmembrane domain M"/>
    <property type="match status" value="1"/>
</dbReference>
<dbReference type="InterPro" id="IPR008250">
    <property type="entry name" value="ATPase_P-typ_transduc_dom_A_sf"/>
</dbReference>
<dbReference type="CDD" id="cd00371">
    <property type="entry name" value="HMA"/>
    <property type="match status" value="1"/>
</dbReference>
<evidence type="ECO:0000256" key="9">
    <source>
        <dbReference type="ARBA" id="ARBA00022989"/>
    </source>
</evidence>
<dbReference type="PROSITE" id="PS00154">
    <property type="entry name" value="ATPASE_E1_E2"/>
    <property type="match status" value="1"/>
</dbReference>
<dbReference type="STRING" id="1797542.A3J59_03830"/>
<dbReference type="InterPro" id="IPR036412">
    <property type="entry name" value="HAD-like_sf"/>
</dbReference>
<name>A0A1G1YK19_9BACT</name>
<dbReference type="Gene3D" id="2.70.150.10">
    <property type="entry name" value="Calcium-transporting ATPase, cytoplasmic transduction domain A"/>
    <property type="match status" value="1"/>
</dbReference>
<dbReference type="SUPFAM" id="SSF81653">
    <property type="entry name" value="Calcium ATPase, transduction domain A"/>
    <property type="match status" value="1"/>
</dbReference>
<evidence type="ECO:0000259" key="12">
    <source>
        <dbReference type="PROSITE" id="PS50846"/>
    </source>
</evidence>
<feature type="domain" description="HMA" evidence="12">
    <location>
        <begin position="1"/>
        <end position="66"/>
    </location>
</feature>
<dbReference type="PROSITE" id="PS01047">
    <property type="entry name" value="HMA_1"/>
    <property type="match status" value="1"/>
</dbReference>
<dbReference type="FunFam" id="2.70.150.10:FF:000020">
    <property type="entry name" value="Copper-exporting P-type ATPase A"/>
    <property type="match status" value="1"/>
</dbReference>
<dbReference type="Pfam" id="PF00403">
    <property type="entry name" value="HMA"/>
    <property type="match status" value="1"/>
</dbReference>
<dbReference type="GO" id="GO:0005886">
    <property type="term" value="C:plasma membrane"/>
    <property type="evidence" value="ECO:0007669"/>
    <property type="project" value="UniProtKB-SubCell"/>
</dbReference>
<dbReference type="CDD" id="cd02094">
    <property type="entry name" value="P-type_ATPase_Cu-like"/>
    <property type="match status" value="1"/>
</dbReference>
<protein>
    <submittedName>
        <fullName evidence="13">Copper-translocating P-type ATPase</fullName>
    </submittedName>
</protein>
<evidence type="ECO:0000256" key="1">
    <source>
        <dbReference type="ARBA" id="ARBA00004651"/>
    </source>
</evidence>
<dbReference type="PROSITE" id="PS50846">
    <property type="entry name" value="HMA_2"/>
    <property type="match status" value="1"/>
</dbReference>
<evidence type="ECO:0000313" key="13">
    <source>
        <dbReference type="EMBL" id="OGY52020.1"/>
    </source>
</evidence>
<evidence type="ECO:0000256" key="3">
    <source>
        <dbReference type="ARBA" id="ARBA00022475"/>
    </source>
</evidence>
<dbReference type="InterPro" id="IPR023299">
    <property type="entry name" value="ATPase_P-typ_cyto_dom_N"/>
</dbReference>
<organism evidence="13 14">
    <name type="scientific">Candidatus Buchananbacteria bacterium RIFCSPHIGHO2_02_FULL_56_16</name>
    <dbReference type="NCBI Taxonomy" id="1797542"/>
    <lineage>
        <taxon>Bacteria</taxon>
        <taxon>Candidatus Buchananiibacteriota</taxon>
    </lineage>
</organism>
<evidence type="ECO:0000313" key="14">
    <source>
        <dbReference type="Proteomes" id="UP000177310"/>
    </source>
</evidence>
<feature type="transmembrane region" description="Helical" evidence="11">
    <location>
        <begin position="178"/>
        <end position="197"/>
    </location>
</feature>
<dbReference type="InterPro" id="IPR036163">
    <property type="entry name" value="HMA_dom_sf"/>
</dbReference>
<evidence type="ECO:0000256" key="6">
    <source>
        <dbReference type="ARBA" id="ARBA00022741"/>
    </source>
</evidence>
<dbReference type="SFLD" id="SFLDG00002">
    <property type="entry name" value="C1.7:_P-type_atpase_like"/>
    <property type="match status" value="1"/>
</dbReference>
<keyword evidence="5 11" id="KW-0479">Metal-binding</keyword>
<dbReference type="GO" id="GO:0005507">
    <property type="term" value="F:copper ion binding"/>
    <property type="evidence" value="ECO:0007669"/>
    <property type="project" value="TreeGrafter"/>
</dbReference>
<evidence type="ECO:0000256" key="10">
    <source>
        <dbReference type="ARBA" id="ARBA00023136"/>
    </source>
</evidence>
<feature type="transmembrane region" description="Helical" evidence="11">
    <location>
        <begin position="725"/>
        <end position="744"/>
    </location>
</feature>
<evidence type="ECO:0000256" key="8">
    <source>
        <dbReference type="ARBA" id="ARBA00022967"/>
    </source>
</evidence>
<dbReference type="InterPro" id="IPR017969">
    <property type="entry name" value="Heavy-metal-associated_CS"/>
</dbReference>
<dbReference type="Gene3D" id="3.40.50.1000">
    <property type="entry name" value="HAD superfamily/HAD-like"/>
    <property type="match status" value="1"/>
</dbReference>
<dbReference type="PANTHER" id="PTHR43520:SF8">
    <property type="entry name" value="P-TYPE CU(+) TRANSPORTER"/>
    <property type="match status" value="1"/>
</dbReference>
<dbReference type="PRINTS" id="PR00943">
    <property type="entry name" value="CUATPASE"/>
</dbReference>
<dbReference type="InterPro" id="IPR001757">
    <property type="entry name" value="P_typ_ATPase"/>
</dbReference>
<dbReference type="SFLD" id="SFLDS00003">
    <property type="entry name" value="Haloacid_Dehalogenase"/>
    <property type="match status" value="1"/>
</dbReference>
<gene>
    <name evidence="13" type="ORF">A3J59_03830</name>
</gene>
<dbReference type="PROSITE" id="PS01229">
    <property type="entry name" value="COF_2"/>
    <property type="match status" value="1"/>
</dbReference>
<dbReference type="NCBIfam" id="TIGR01494">
    <property type="entry name" value="ATPase_P-type"/>
    <property type="match status" value="1"/>
</dbReference>
<keyword evidence="8" id="KW-1278">Translocase</keyword>
<keyword evidence="3 11" id="KW-1003">Cell membrane</keyword>
<dbReference type="EMBL" id="MHIL01000010">
    <property type="protein sequence ID" value="OGY52020.1"/>
    <property type="molecule type" value="Genomic_DNA"/>
</dbReference>
<evidence type="ECO:0000256" key="5">
    <source>
        <dbReference type="ARBA" id="ARBA00022723"/>
    </source>
</evidence>
<dbReference type="InterPro" id="IPR027256">
    <property type="entry name" value="P-typ_ATPase_IB"/>
</dbReference>
<keyword evidence="7 11" id="KW-0067">ATP-binding</keyword>
<reference evidence="13 14" key="1">
    <citation type="journal article" date="2016" name="Nat. Commun.">
        <title>Thousands of microbial genomes shed light on interconnected biogeochemical processes in an aquifer system.</title>
        <authorList>
            <person name="Anantharaman K."/>
            <person name="Brown C.T."/>
            <person name="Hug L.A."/>
            <person name="Sharon I."/>
            <person name="Castelle C.J."/>
            <person name="Probst A.J."/>
            <person name="Thomas B.C."/>
            <person name="Singh A."/>
            <person name="Wilkins M.J."/>
            <person name="Karaoz U."/>
            <person name="Brodie E.L."/>
            <person name="Williams K.H."/>
            <person name="Hubbard S.S."/>
            <person name="Banfield J.F."/>
        </authorList>
    </citation>
    <scope>NUCLEOTIDE SEQUENCE [LARGE SCALE GENOMIC DNA]</scope>
</reference>
<dbReference type="SUPFAM" id="SSF55008">
    <property type="entry name" value="HMA, heavy metal-associated domain"/>
    <property type="match status" value="1"/>
</dbReference>
<dbReference type="InterPro" id="IPR023298">
    <property type="entry name" value="ATPase_P-typ_TM_dom_sf"/>
</dbReference>
<comment type="similarity">
    <text evidence="2 11">Belongs to the cation transport ATPase (P-type) (TC 3.A.3) family. Type IB subfamily.</text>
</comment>
<feature type="transmembrane region" description="Helical" evidence="11">
    <location>
        <begin position="140"/>
        <end position="157"/>
    </location>
</feature>
<dbReference type="SFLD" id="SFLDF00027">
    <property type="entry name" value="p-type_atpase"/>
    <property type="match status" value="1"/>
</dbReference>
<dbReference type="InterPro" id="IPR044492">
    <property type="entry name" value="P_typ_ATPase_HD_dom"/>
</dbReference>
<dbReference type="InterPro" id="IPR018303">
    <property type="entry name" value="ATPase_P-typ_P_site"/>
</dbReference>
<dbReference type="GO" id="GO:0055070">
    <property type="term" value="P:copper ion homeostasis"/>
    <property type="evidence" value="ECO:0007669"/>
    <property type="project" value="TreeGrafter"/>
</dbReference>
<dbReference type="FunFam" id="3.40.50.1000:FF:000333">
    <property type="entry name" value="Copper-transporting ATPase 2"/>
    <property type="match status" value="1"/>
</dbReference>
<dbReference type="NCBIfam" id="TIGR01525">
    <property type="entry name" value="ATPase-IB_hvy"/>
    <property type="match status" value="1"/>
</dbReference>
<comment type="caution">
    <text evidence="13">The sequence shown here is derived from an EMBL/GenBank/DDBJ whole genome shotgun (WGS) entry which is preliminary data.</text>
</comment>
<dbReference type="GO" id="GO:0043682">
    <property type="term" value="F:P-type divalent copper transporter activity"/>
    <property type="evidence" value="ECO:0007669"/>
    <property type="project" value="TreeGrafter"/>
</dbReference>
<feature type="transmembrane region" description="Helical" evidence="11">
    <location>
        <begin position="111"/>
        <end position="134"/>
    </location>
</feature>
<dbReference type="InterPro" id="IPR006121">
    <property type="entry name" value="HMA_dom"/>
</dbReference>
<feature type="transmembrane region" description="Helical" evidence="11">
    <location>
        <begin position="389"/>
        <end position="410"/>
    </location>
</feature>
<keyword evidence="9 11" id="KW-1133">Transmembrane helix</keyword>
<feature type="transmembrane region" description="Helical" evidence="11">
    <location>
        <begin position="209"/>
        <end position="227"/>
    </location>
</feature>
<sequence length="757" mass="78946">MKQTFAIHGMHCASCALSIERQLKKVPGVTSAVVNYASEKATVDASADVSAQALQTAVASAGDYRIIQSAPAANHHGMSHDGQPGASVAGEHDHAAMLKERDIARLRRKTMLGAIASVAVILLTLPDMVPALMGLAPREVLFALQLLIATPIQFWLGSQFYRGTLAGLKHFSASMDTLIAVGTSAAYGYSVLATLLPQLFTGAGIEANVYFDASVVILTLIVLGKYLEARAKGQASEAIKKLAGLAAKTARVVRDGHELDLPIEQVVVGDTVVVRPGEKIPVDGVITDGSSAIDESMISGESVPVDKTTGDPVIGATLNKSGLFKFRATKVGADTALQQIIRLVEEAQGSKAPIQKLADLISGYFVPVVIAISIVTFVVWLLAGQPFALAFFTFIAVLIVACPCALGLATPTAIIVGTGRGAEHGILIRDAESLELTQKANTVILDKTGTLTQGAPEVTDVVADDPAALLRSAAAAERGSEHPLGVAIVKHAQAAGAALPEPQHFKAVAGFGLEATVEGRQVLVGKPGFMAERGINTDRFAADAQRLAAAGKTVVYVAIDGQAAGLIALADTLKSSSAEAVKSLQRLGLQVVMITGDNVATANAIASQVGITEVRAEVLPEHKAEAVQALQQQGHKVIMVGDGINDAPALAQADIGMALGSGTDVAMEAADITLVAGDLRKIVEAIRLSRATMSTIRWNLFWAFIYNILGIPIAAGVLYPFWGILLHPIIASGAMAFSSVFVVTNSLRLKRVRIGAV</sequence>
<keyword evidence="6 11" id="KW-0547">Nucleotide-binding</keyword>
<evidence type="ECO:0000256" key="4">
    <source>
        <dbReference type="ARBA" id="ARBA00022692"/>
    </source>
</evidence>
<dbReference type="AlphaFoldDB" id="A0A1G1YK19"/>
<dbReference type="Pfam" id="PF00702">
    <property type="entry name" value="Hydrolase"/>
    <property type="match status" value="1"/>
</dbReference>
<keyword evidence="4 11" id="KW-0812">Transmembrane</keyword>
<dbReference type="SUPFAM" id="SSF56784">
    <property type="entry name" value="HAD-like"/>
    <property type="match status" value="1"/>
</dbReference>
<dbReference type="Gene3D" id="3.40.1110.10">
    <property type="entry name" value="Calcium-transporting ATPase, cytoplasmic domain N"/>
    <property type="match status" value="1"/>
</dbReference>
<comment type="subcellular location">
    <subcellularLocation>
        <location evidence="1">Cell membrane</location>
        <topology evidence="1">Multi-pass membrane protein</topology>
    </subcellularLocation>
</comment>
<accession>A0A1G1YK19</accession>
<feature type="transmembrane region" description="Helical" evidence="11">
    <location>
        <begin position="361"/>
        <end position="383"/>
    </location>
</feature>
<evidence type="ECO:0000256" key="7">
    <source>
        <dbReference type="ARBA" id="ARBA00022840"/>
    </source>
</evidence>
<feature type="transmembrane region" description="Helical" evidence="11">
    <location>
        <begin position="700"/>
        <end position="719"/>
    </location>
</feature>
<dbReference type="GO" id="GO:0016887">
    <property type="term" value="F:ATP hydrolysis activity"/>
    <property type="evidence" value="ECO:0007669"/>
    <property type="project" value="InterPro"/>
</dbReference>
<proteinExistence type="inferred from homology"/>
<dbReference type="NCBIfam" id="TIGR01511">
    <property type="entry name" value="ATPase-IB1_Cu"/>
    <property type="match status" value="1"/>
</dbReference>
<dbReference type="Pfam" id="PF00122">
    <property type="entry name" value="E1-E2_ATPase"/>
    <property type="match status" value="1"/>
</dbReference>
<dbReference type="PANTHER" id="PTHR43520">
    <property type="entry name" value="ATP7, ISOFORM B"/>
    <property type="match status" value="1"/>
</dbReference>
<dbReference type="InterPro" id="IPR059000">
    <property type="entry name" value="ATPase_P-type_domA"/>
</dbReference>